<name>A0A672LFV5_SINGR</name>
<feature type="signal peptide" evidence="9">
    <location>
        <begin position="1"/>
        <end position="16"/>
    </location>
</feature>
<dbReference type="Gene3D" id="2.60.40.10">
    <property type="entry name" value="Immunoglobulins"/>
    <property type="match status" value="1"/>
</dbReference>
<keyword evidence="4" id="KW-0391">Immunity</keyword>
<dbReference type="InterPro" id="IPR013106">
    <property type="entry name" value="Ig_V-set"/>
</dbReference>
<dbReference type="GO" id="GO:0002376">
    <property type="term" value="P:immune system process"/>
    <property type="evidence" value="ECO:0007669"/>
    <property type="project" value="UniProtKB-KW"/>
</dbReference>
<dbReference type="InterPro" id="IPR003599">
    <property type="entry name" value="Ig_sub"/>
</dbReference>
<evidence type="ECO:0000313" key="12">
    <source>
        <dbReference type="Proteomes" id="UP000472262"/>
    </source>
</evidence>
<dbReference type="Ensembl" id="ENSSGRT00000023296.1">
    <property type="protein sequence ID" value="ENSSGRP00000021588.1"/>
    <property type="gene ID" value="ENSSGRG00000012895.1"/>
</dbReference>
<evidence type="ECO:0000259" key="10">
    <source>
        <dbReference type="PROSITE" id="PS50835"/>
    </source>
</evidence>
<dbReference type="AlphaFoldDB" id="A0A672LFV5"/>
<keyword evidence="5 8" id="KW-0472">Membrane</keyword>
<dbReference type="SUPFAM" id="SSF48726">
    <property type="entry name" value="Immunoglobulin"/>
    <property type="match status" value="1"/>
</dbReference>
<evidence type="ECO:0000313" key="11">
    <source>
        <dbReference type="Ensembl" id="ENSSGRP00000021588.1"/>
    </source>
</evidence>
<keyword evidence="6" id="KW-1015">Disulfide bond</keyword>
<keyword evidence="2" id="KW-1003">Cell membrane</keyword>
<organism evidence="11 12">
    <name type="scientific">Sinocyclocheilus grahami</name>
    <name type="common">Dianchi golden-line fish</name>
    <name type="synonym">Barbus grahami</name>
    <dbReference type="NCBI Taxonomy" id="75366"/>
    <lineage>
        <taxon>Eukaryota</taxon>
        <taxon>Metazoa</taxon>
        <taxon>Chordata</taxon>
        <taxon>Craniata</taxon>
        <taxon>Vertebrata</taxon>
        <taxon>Euteleostomi</taxon>
        <taxon>Actinopterygii</taxon>
        <taxon>Neopterygii</taxon>
        <taxon>Teleostei</taxon>
        <taxon>Ostariophysi</taxon>
        <taxon>Cypriniformes</taxon>
        <taxon>Cyprinidae</taxon>
        <taxon>Cyprininae</taxon>
        <taxon>Sinocyclocheilus</taxon>
    </lineage>
</organism>
<evidence type="ECO:0000256" key="6">
    <source>
        <dbReference type="ARBA" id="ARBA00023157"/>
    </source>
</evidence>
<evidence type="ECO:0000256" key="7">
    <source>
        <dbReference type="ARBA" id="ARBA00023180"/>
    </source>
</evidence>
<feature type="domain" description="Ig-like" evidence="10">
    <location>
        <begin position="16"/>
        <end position="110"/>
    </location>
</feature>
<dbReference type="InterPro" id="IPR052051">
    <property type="entry name" value="TCR_complex_component"/>
</dbReference>
<evidence type="ECO:0000256" key="3">
    <source>
        <dbReference type="ARBA" id="ARBA00022729"/>
    </source>
</evidence>
<feature type="transmembrane region" description="Helical" evidence="8">
    <location>
        <begin position="158"/>
        <end position="182"/>
    </location>
</feature>
<feature type="chain" id="PRO_5025673370" evidence="9">
    <location>
        <begin position="17"/>
        <end position="243"/>
    </location>
</feature>
<dbReference type="InterPro" id="IPR007110">
    <property type="entry name" value="Ig-like_dom"/>
</dbReference>
<dbReference type="SMART" id="SM00409">
    <property type="entry name" value="IG"/>
    <property type="match status" value="1"/>
</dbReference>
<dbReference type="SMART" id="SM00406">
    <property type="entry name" value="IGv"/>
    <property type="match status" value="1"/>
</dbReference>
<evidence type="ECO:0000256" key="8">
    <source>
        <dbReference type="SAM" id="Phobius"/>
    </source>
</evidence>
<evidence type="ECO:0000256" key="5">
    <source>
        <dbReference type="ARBA" id="ARBA00023136"/>
    </source>
</evidence>
<keyword evidence="7" id="KW-0325">Glycoprotein</keyword>
<dbReference type="GO" id="GO:0009617">
    <property type="term" value="P:response to bacterium"/>
    <property type="evidence" value="ECO:0007669"/>
    <property type="project" value="TreeGrafter"/>
</dbReference>
<accession>A0A672LFV5</accession>
<keyword evidence="3 9" id="KW-0732">Signal</keyword>
<evidence type="ECO:0000256" key="9">
    <source>
        <dbReference type="SAM" id="SignalP"/>
    </source>
</evidence>
<dbReference type="CDD" id="cd00099">
    <property type="entry name" value="IgV"/>
    <property type="match status" value="1"/>
</dbReference>
<keyword evidence="8" id="KW-1133">Transmembrane helix</keyword>
<keyword evidence="8" id="KW-0812">Transmembrane</keyword>
<protein>
    <submittedName>
        <fullName evidence="11">Uncharacterized LOC107574674</fullName>
    </submittedName>
</protein>
<evidence type="ECO:0000256" key="1">
    <source>
        <dbReference type="ARBA" id="ARBA00004236"/>
    </source>
</evidence>
<dbReference type="GO" id="GO:0005886">
    <property type="term" value="C:plasma membrane"/>
    <property type="evidence" value="ECO:0007669"/>
    <property type="project" value="UniProtKB-SubCell"/>
</dbReference>
<dbReference type="PROSITE" id="PS50835">
    <property type="entry name" value="IG_LIKE"/>
    <property type="match status" value="1"/>
</dbReference>
<keyword evidence="12" id="KW-1185">Reference proteome</keyword>
<evidence type="ECO:0000256" key="4">
    <source>
        <dbReference type="ARBA" id="ARBA00022859"/>
    </source>
</evidence>
<evidence type="ECO:0000256" key="2">
    <source>
        <dbReference type="ARBA" id="ARBA00022475"/>
    </source>
</evidence>
<dbReference type="Proteomes" id="UP000472262">
    <property type="component" value="Unassembled WGS sequence"/>
</dbReference>
<dbReference type="PANTHER" id="PTHR19433:SF133">
    <property type="entry name" value="IMMUNE-TYPE RECEPTOR 5 PRECURSOR-RELATED"/>
    <property type="match status" value="1"/>
</dbReference>
<dbReference type="Pfam" id="PF07686">
    <property type="entry name" value="V-set"/>
    <property type="match status" value="1"/>
</dbReference>
<reference evidence="11" key="2">
    <citation type="submission" date="2025-09" db="UniProtKB">
        <authorList>
            <consortium name="Ensembl"/>
        </authorList>
    </citation>
    <scope>IDENTIFICATION</scope>
</reference>
<gene>
    <name evidence="11" type="primary">LOC107574674</name>
</gene>
<sequence length="243" mass="27806">MIIWAILIFWAPGGQPDNSGEIVSLQTFQLGDDVTVKCFLTKKSFDNTMVWYKQSTDQIPRLIALTHNYWKDIQIENEFKDGRFDISASEDSFHLNIKATTKEDIGKYYCGTVFLNKIEFISGAHLILKGKIYSTCYLSAENTDVHKSLLLAARLWDPLLLCLISCNVVFVMVIIILLVDYYKNWRKRQKGSKNVASPSYEIGDSDVNYAAVNFASVPPARRSNNRHLTEYSDVIYKPRNPML</sequence>
<dbReference type="PANTHER" id="PTHR19433">
    <property type="entry name" value="T-CELL RECEPTOR ALPHA CHAIN V REGION-RELATED"/>
    <property type="match status" value="1"/>
</dbReference>
<proteinExistence type="predicted"/>
<dbReference type="InterPro" id="IPR013783">
    <property type="entry name" value="Ig-like_fold"/>
</dbReference>
<dbReference type="InParanoid" id="A0A672LFV5"/>
<dbReference type="InterPro" id="IPR036179">
    <property type="entry name" value="Ig-like_dom_sf"/>
</dbReference>
<dbReference type="OMA" id="EYSEVIY"/>
<reference evidence="11" key="1">
    <citation type="submission" date="2025-08" db="UniProtKB">
        <authorList>
            <consortium name="Ensembl"/>
        </authorList>
    </citation>
    <scope>IDENTIFICATION</scope>
</reference>
<comment type="subcellular location">
    <subcellularLocation>
        <location evidence="1">Cell membrane</location>
    </subcellularLocation>
</comment>